<reference evidence="1 2" key="1">
    <citation type="journal article" date="2024" name="Int. J. Mol. Sci.">
        <title>Exploration of Alicyclobacillus spp. Genome in Search of Antibiotic Resistance.</title>
        <authorList>
            <person name="Bucka-Kolendo J."/>
            <person name="Kiousi D.E."/>
            <person name="Dekowska A."/>
            <person name="Mikolajczuk-Szczyrba A."/>
            <person name="Karadedos D.M."/>
            <person name="Michael P."/>
            <person name="Galanis A."/>
            <person name="Sokolowska B."/>
        </authorList>
    </citation>
    <scope>NUCLEOTIDE SEQUENCE [LARGE SCALE GENOMIC DNA]</scope>
    <source>
        <strain evidence="1 2">KKP 3000</strain>
    </source>
</reference>
<keyword evidence="2" id="KW-1185">Reference proteome</keyword>
<accession>A0ABV5ABB3</accession>
<dbReference type="EMBL" id="JBDXSU010000003">
    <property type="protein sequence ID" value="MFB5189562.1"/>
    <property type="molecule type" value="Genomic_DNA"/>
</dbReference>
<dbReference type="Proteomes" id="UP001579974">
    <property type="component" value="Unassembled WGS sequence"/>
</dbReference>
<dbReference type="PANTHER" id="PTHR47916:SF1">
    <property type="entry name" value="3-HYDROXY-5-PHOSPHONOOXYPENTANE-2,4-DIONE THIOLASE"/>
    <property type="match status" value="1"/>
</dbReference>
<name>A0ABV5ABB3_9BACL</name>
<dbReference type="SUPFAM" id="SSF51569">
    <property type="entry name" value="Aldolase"/>
    <property type="match status" value="1"/>
</dbReference>
<dbReference type="RefSeq" id="WP_275475381.1">
    <property type="nucleotide sequence ID" value="NZ_CP162940.1"/>
</dbReference>
<proteinExistence type="predicted"/>
<evidence type="ECO:0000313" key="2">
    <source>
        <dbReference type="Proteomes" id="UP001579974"/>
    </source>
</evidence>
<sequence>MSYFGKQIRMKRLLGTDGRLLSVALDQATARGVHEELIPIHRKVSEIVSGGPDAITIHKGLVENAFAPHANEVSLILKCSTFSPWQMNYETWLTSVVEGVRLGADAVSIGCIVGGDDQPEQIRNLSKFAEEATLYGLPVIAHIYPRGNQIPEDEKMDWKHHAYAVRLGAELGVDIVKTHYTGDPDSFSKVVAATPAKVVVAGGDSGGNLTGAFQMVRDVLDVGGAGITFGRFVWSNSHPKAVVSALRAIVHQNESVQFAVEVYEEVSERKIDSEAVLQQ</sequence>
<comment type="caution">
    <text evidence="1">The sequence shown here is derived from an EMBL/GenBank/DDBJ whole genome shotgun (WGS) entry which is preliminary data.</text>
</comment>
<protein>
    <submittedName>
        <fullName evidence="1">Fructose-bisphosphate aldolase</fullName>
    </submittedName>
</protein>
<dbReference type="InterPro" id="IPR013785">
    <property type="entry name" value="Aldolase_TIM"/>
</dbReference>
<dbReference type="InterPro" id="IPR041720">
    <property type="entry name" value="FbaB-like"/>
</dbReference>
<dbReference type="PANTHER" id="PTHR47916">
    <property type="entry name" value="FRUCTOSE-BISPHOSPHATE ALDOLASE CLASS 1"/>
    <property type="match status" value="1"/>
</dbReference>
<dbReference type="InterPro" id="IPR050456">
    <property type="entry name" value="DeoC/FbaB_aldolase"/>
</dbReference>
<dbReference type="PIRSF" id="PIRSF038992">
    <property type="entry name" value="Aldolase_Ia"/>
    <property type="match status" value="1"/>
</dbReference>
<evidence type="ECO:0000313" key="1">
    <source>
        <dbReference type="EMBL" id="MFB5189562.1"/>
    </source>
</evidence>
<gene>
    <name evidence="1" type="ORF">KKP3000_002835</name>
</gene>
<dbReference type="Pfam" id="PF01791">
    <property type="entry name" value="DeoC"/>
    <property type="match status" value="1"/>
</dbReference>
<dbReference type="SMART" id="SM01133">
    <property type="entry name" value="DeoC"/>
    <property type="match status" value="1"/>
</dbReference>
<organism evidence="1 2">
    <name type="scientific">Alicyclobacillus fastidiosus</name>
    <dbReference type="NCBI Taxonomy" id="392011"/>
    <lineage>
        <taxon>Bacteria</taxon>
        <taxon>Bacillati</taxon>
        <taxon>Bacillota</taxon>
        <taxon>Bacilli</taxon>
        <taxon>Bacillales</taxon>
        <taxon>Alicyclobacillaceae</taxon>
        <taxon>Alicyclobacillus</taxon>
    </lineage>
</organism>
<dbReference type="InterPro" id="IPR002915">
    <property type="entry name" value="DeoC/FbaB/LacD_aldolase"/>
</dbReference>
<dbReference type="Gene3D" id="3.20.20.70">
    <property type="entry name" value="Aldolase class I"/>
    <property type="match status" value="1"/>
</dbReference>